<proteinExistence type="inferred from homology"/>
<dbReference type="InterPro" id="IPR003738">
    <property type="entry name" value="SRAP"/>
</dbReference>
<dbReference type="GO" id="GO:0006508">
    <property type="term" value="P:proteolysis"/>
    <property type="evidence" value="ECO:0007669"/>
    <property type="project" value="UniProtKB-KW"/>
</dbReference>
<evidence type="ECO:0000313" key="8">
    <source>
        <dbReference type="EMBL" id="MPM13269.1"/>
    </source>
</evidence>
<dbReference type="SUPFAM" id="SSF143081">
    <property type="entry name" value="BB1717-like"/>
    <property type="match status" value="1"/>
</dbReference>
<dbReference type="Gene3D" id="3.90.1680.10">
    <property type="entry name" value="SOS response associated peptidase-like"/>
    <property type="match status" value="1"/>
</dbReference>
<dbReference type="EC" id="3.4.-.-" evidence="8"/>
<keyword evidence="5" id="KW-0190">Covalent protein-DNA linkage</keyword>
<dbReference type="GO" id="GO:0106300">
    <property type="term" value="P:protein-DNA covalent cross-linking repair"/>
    <property type="evidence" value="ECO:0007669"/>
    <property type="project" value="InterPro"/>
</dbReference>
<dbReference type="PANTHER" id="PTHR13604">
    <property type="entry name" value="DC12-RELATED"/>
    <property type="match status" value="1"/>
</dbReference>
<comment type="caution">
    <text evidence="8">The sequence shown here is derived from an EMBL/GenBank/DDBJ whole genome shotgun (WGS) entry which is preliminary data.</text>
</comment>
<comment type="similarity">
    <text evidence="1">Belongs to the SOS response-associated peptidase family.</text>
</comment>
<evidence type="ECO:0000256" key="6">
    <source>
        <dbReference type="ARBA" id="ARBA00023125"/>
    </source>
</evidence>
<dbReference type="EMBL" id="VSSQ01002094">
    <property type="protein sequence ID" value="MPM13269.1"/>
    <property type="molecule type" value="Genomic_DNA"/>
</dbReference>
<dbReference type="Pfam" id="PF02586">
    <property type="entry name" value="SRAP"/>
    <property type="match status" value="1"/>
</dbReference>
<accession>A0A644XAZ0</accession>
<gene>
    <name evidence="8" type="primary">yedK_4</name>
    <name evidence="8" type="ORF">SDC9_59625</name>
</gene>
<keyword evidence="4 8" id="KW-0378">Hydrolase</keyword>
<dbReference type="GO" id="GO:0008233">
    <property type="term" value="F:peptidase activity"/>
    <property type="evidence" value="ECO:0007669"/>
    <property type="project" value="UniProtKB-KW"/>
</dbReference>
<evidence type="ECO:0000256" key="4">
    <source>
        <dbReference type="ARBA" id="ARBA00022801"/>
    </source>
</evidence>
<keyword evidence="2" id="KW-0645">Protease</keyword>
<keyword evidence="6" id="KW-0238">DNA-binding</keyword>
<keyword evidence="3" id="KW-0227">DNA damage</keyword>
<evidence type="ECO:0000256" key="3">
    <source>
        <dbReference type="ARBA" id="ARBA00022763"/>
    </source>
</evidence>
<name>A0A644XAZ0_9ZZZZ</name>
<evidence type="ECO:0000256" key="7">
    <source>
        <dbReference type="ARBA" id="ARBA00023239"/>
    </source>
</evidence>
<evidence type="ECO:0000256" key="5">
    <source>
        <dbReference type="ARBA" id="ARBA00023124"/>
    </source>
</evidence>
<evidence type="ECO:0000256" key="1">
    <source>
        <dbReference type="ARBA" id="ARBA00008136"/>
    </source>
</evidence>
<reference evidence="8" key="1">
    <citation type="submission" date="2019-08" db="EMBL/GenBank/DDBJ databases">
        <authorList>
            <person name="Kucharzyk K."/>
            <person name="Murdoch R.W."/>
            <person name="Higgins S."/>
            <person name="Loffler F."/>
        </authorList>
    </citation>
    <scope>NUCLEOTIDE SEQUENCE</scope>
</reference>
<dbReference type="InterPro" id="IPR036590">
    <property type="entry name" value="SRAP-like"/>
</dbReference>
<organism evidence="8">
    <name type="scientific">bioreactor metagenome</name>
    <dbReference type="NCBI Taxonomy" id="1076179"/>
    <lineage>
        <taxon>unclassified sequences</taxon>
        <taxon>metagenomes</taxon>
        <taxon>ecological metagenomes</taxon>
    </lineage>
</organism>
<keyword evidence="7" id="KW-0456">Lyase</keyword>
<protein>
    <submittedName>
        <fullName evidence="8">Putative SOS response-associated peptidase YedK</fullName>
        <ecNumber evidence="8">3.4.-.-</ecNumber>
    </submittedName>
</protein>
<dbReference type="GO" id="GO:0003697">
    <property type="term" value="F:single-stranded DNA binding"/>
    <property type="evidence" value="ECO:0007669"/>
    <property type="project" value="InterPro"/>
</dbReference>
<sequence length="201" mass="22575">MCGRYVAYSGEEYTEMENIVREVEKKLPGGALLKLGEVFPTDLAPVLIPGHYGIQAVPMVWGFPRWNGGGVVINARAETAAEKKMFRSALFNRRLVVPSTGFFEWQRIDGKKLKDKYMIRLPREPMLYMAGLYNLYKEPNGSETGRFVILTTGANGYMSELHDRMPVILGAEDMKSWLSDGDKVGQILSRPGPELILEKVS</sequence>
<dbReference type="AlphaFoldDB" id="A0A644XAZ0"/>
<evidence type="ECO:0000256" key="2">
    <source>
        <dbReference type="ARBA" id="ARBA00022670"/>
    </source>
</evidence>
<dbReference type="GO" id="GO:0016829">
    <property type="term" value="F:lyase activity"/>
    <property type="evidence" value="ECO:0007669"/>
    <property type="project" value="UniProtKB-KW"/>
</dbReference>
<dbReference type="PANTHER" id="PTHR13604:SF0">
    <property type="entry name" value="ABASIC SITE PROCESSING PROTEIN HMCES"/>
    <property type="match status" value="1"/>
</dbReference>